<organism evidence="2">
    <name type="scientific">Streptomyces sp. L-49973</name>
    <dbReference type="NCBI Taxonomy" id="762837"/>
    <lineage>
        <taxon>Bacteria</taxon>
        <taxon>Bacillati</taxon>
        <taxon>Actinomycetota</taxon>
        <taxon>Actinomycetes</taxon>
        <taxon>Kitasatosporales</taxon>
        <taxon>Streptomycetaceae</taxon>
        <taxon>Streptomyces</taxon>
    </lineage>
</organism>
<dbReference type="InterPro" id="IPR023401">
    <property type="entry name" value="ODC_N"/>
</dbReference>
<dbReference type="Gene3D" id="3.30.1780.10">
    <property type="entry name" value="ornithine cyclodeaminase, domain 1"/>
    <property type="match status" value="1"/>
</dbReference>
<sequence length="401" mass="42948">MPTPGSGSPGTGAVPRPLRLPPPLRAPWTSPNTERQERPLQAERTHIVDAEAISTIVAKVGLGQLYDLTISRMATVLAGGPDAPVEMKQRDGFLLKTPELGLLEWMPAVRHGATVSIKMVGYNPHNPVKNQLPTILSTLCAFDADSGHLRAVVDGTFATAIRTGAASALASRVLARPDASVLGLVGCGAQAVTQLHALSRIFTFSEVLVCDEDVRAENSFATRARLPEGLVRVAPLAEVEERADVLCTATSVAAHQGPVIGGTSLKPWVHINAIGSDMPGKTELPLRLLREAVVCPDHLEQARAEGDCQQLAPEDIGPPLAELLLDPDAHRRLSPVMTVYDSTGLALQDLVMVEVFEELARELDVGHHIAVEATADDPQDPYSFLPEPVTRSWDGRQGARR</sequence>
<protein>
    <submittedName>
        <fullName evidence="2">Cyclodeaminase</fullName>
    </submittedName>
</protein>
<evidence type="ECO:0000313" key="2">
    <source>
        <dbReference type="EMBL" id="CBL93715.1"/>
    </source>
</evidence>
<accession>E0WFL8</accession>
<name>E0WFL8_9ACTN</name>
<reference evidence="2" key="1">
    <citation type="journal article" date="2010" name="J. Biol. Chem.">
        <title>Insights into an Unusual Nonribosomal Peptide Synthetase Biosynthesis IDENTIFICATION AND CHARACTERIZATION OF THE GE81112 BIOSYNTHETIC GENE CLUSTER.</title>
        <authorList>
            <person name="Binz T.M."/>
            <person name="Maffioli S.I."/>
            <person name="Sosio M."/>
            <person name="Donadio S."/>
            <person name="Mueller R."/>
        </authorList>
    </citation>
    <scope>NUCLEOTIDE SEQUENCE</scope>
    <source>
        <strain evidence="2">L-49973</strain>
    </source>
</reference>
<dbReference type="SUPFAM" id="SSF51735">
    <property type="entry name" value="NAD(P)-binding Rossmann-fold domains"/>
    <property type="match status" value="1"/>
</dbReference>
<feature type="region of interest" description="Disordered" evidence="1">
    <location>
        <begin position="377"/>
        <end position="401"/>
    </location>
</feature>
<gene>
    <name evidence="2" type="primary">getD</name>
</gene>
<dbReference type="GO" id="GO:0005737">
    <property type="term" value="C:cytoplasm"/>
    <property type="evidence" value="ECO:0007669"/>
    <property type="project" value="TreeGrafter"/>
</dbReference>
<dbReference type="Pfam" id="PF02423">
    <property type="entry name" value="OCD_Mu_crystall"/>
    <property type="match status" value="1"/>
</dbReference>
<dbReference type="PANTHER" id="PTHR13812">
    <property type="entry name" value="KETIMINE REDUCTASE MU-CRYSTALLIN"/>
    <property type="match status" value="1"/>
</dbReference>
<dbReference type="InterPro" id="IPR003462">
    <property type="entry name" value="ODC_Mu_crystall"/>
</dbReference>
<dbReference type="InterPro" id="IPR036291">
    <property type="entry name" value="NAD(P)-bd_dom_sf"/>
</dbReference>
<feature type="compositionally biased region" description="Low complexity" evidence="1">
    <location>
        <begin position="1"/>
        <end position="17"/>
    </location>
</feature>
<feature type="region of interest" description="Disordered" evidence="1">
    <location>
        <begin position="1"/>
        <end position="40"/>
    </location>
</feature>
<dbReference type="Gene3D" id="3.40.50.720">
    <property type="entry name" value="NAD(P)-binding Rossmann-like Domain"/>
    <property type="match status" value="1"/>
</dbReference>
<dbReference type="EMBL" id="FN821996">
    <property type="protein sequence ID" value="CBL93715.1"/>
    <property type="molecule type" value="Genomic_DNA"/>
</dbReference>
<reference evidence="2" key="2">
    <citation type="submission" date="2010-04" db="EMBL/GenBank/DDBJ databases">
        <authorList>
            <person name="Binz T."/>
        </authorList>
    </citation>
    <scope>NUCLEOTIDE SEQUENCE</scope>
    <source>
        <strain evidence="2">L-49973</strain>
    </source>
</reference>
<dbReference type="PANTHER" id="PTHR13812:SF19">
    <property type="entry name" value="KETIMINE REDUCTASE MU-CRYSTALLIN"/>
    <property type="match status" value="1"/>
</dbReference>
<dbReference type="AlphaFoldDB" id="E0WFL8"/>
<proteinExistence type="predicted"/>
<evidence type="ECO:0000256" key="1">
    <source>
        <dbReference type="SAM" id="MobiDB-lite"/>
    </source>
</evidence>